<gene>
    <name evidence="2" type="ORF">PGLA1383_LOCUS4696</name>
</gene>
<protein>
    <recommendedName>
        <fullName evidence="1">CRAL-TRIO domain-containing protein</fullName>
    </recommendedName>
</protein>
<dbReference type="InterPro" id="IPR052578">
    <property type="entry name" value="PI_Transfer_CRAL-TRIO"/>
</dbReference>
<dbReference type="GO" id="GO:0008526">
    <property type="term" value="F:phosphatidylinositol transfer activity"/>
    <property type="evidence" value="ECO:0007669"/>
    <property type="project" value="TreeGrafter"/>
</dbReference>
<organism evidence="2 3">
    <name type="scientific">Polarella glacialis</name>
    <name type="common">Dinoflagellate</name>
    <dbReference type="NCBI Taxonomy" id="89957"/>
    <lineage>
        <taxon>Eukaryota</taxon>
        <taxon>Sar</taxon>
        <taxon>Alveolata</taxon>
        <taxon>Dinophyceae</taxon>
        <taxon>Suessiales</taxon>
        <taxon>Suessiaceae</taxon>
        <taxon>Polarella</taxon>
    </lineage>
</organism>
<name>A0A813DAY5_POLGL</name>
<dbReference type="Proteomes" id="UP000654075">
    <property type="component" value="Unassembled WGS sequence"/>
</dbReference>
<comment type="caution">
    <text evidence="2">The sequence shown here is derived from an EMBL/GenBank/DDBJ whole genome shotgun (WGS) entry which is preliminary data.</text>
</comment>
<evidence type="ECO:0000259" key="1">
    <source>
        <dbReference type="Pfam" id="PF00650"/>
    </source>
</evidence>
<dbReference type="InterPro" id="IPR036865">
    <property type="entry name" value="CRAL-TRIO_dom_sf"/>
</dbReference>
<feature type="non-terminal residue" evidence="2">
    <location>
        <position position="1"/>
    </location>
</feature>
<dbReference type="PANTHER" id="PTHR45824">
    <property type="entry name" value="GH16843P"/>
    <property type="match status" value="1"/>
</dbReference>
<sequence length="135" mass="15560">ALRLLQDEARAQGVALLPSVAAAATRYLSHARGDHKRALKLMEETQEWRLSYFQRPLTGASLAEDLKLGIVYFTGFDKALRPVLVFRASRLPSAWHRERRYDKVIRVLLFCLEYFLRYMVVPGKIESLNVLVDLQ</sequence>
<evidence type="ECO:0000313" key="3">
    <source>
        <dbReference type="Proteomes" id="UP000654075"/>
    </source>
</evidence>
<dbReference type="EMBL" id="CAJNNV010001772">
    <property type="protein sequence ID" value="CAE8585793.1"/>
    <property type="molecule type" value="Genomic_DNA"/>
</dbReference>
<feature type="domain" description="CRAL-TRIO" evidence="1">
    <location>
        <begin position="67"/>
        <end position="134"/>
    </location>
</feature>
<evidence type="ECO:0000313" key="2">
    <source>
        <dbReference type="EMBL" id="CAE8585793.1"/>
    </source>
</evidence>
<keyword evidence="3" id="KW-1185">Reference proteome</keyword>
<dbReference type="OrthoDB" id="7777654at2759"/>
<feature type="non-terminal residue" evidence="2">
    <location>
        <position position="135"/>
    </location>
</feature>
<accession>A0A813DAY5</accession>
<dbReference type="Pfam" id="PF00650">
    <property type="entry name" value="CRAL_TRIO"/>
    <property type="match status" value="1"/>
</dbReference>
<dbReference type="Gene3D" id="3.40.525.10">
    <property type="entry name" value="CRAL-TRIO lipid binding domain"/>
    <property type="match status" value="1"/>
</dbReference>
<dbReference type="SUPFAM" id="SSF52087">
    <property type="entry name" value="CRAL/TRIO domain"/>
    <property type="match status" value="1"/>
</dbReference>
<dbReference type="InterPro" id="IPR001251">
    <property type="entry name" value="CRAL-TRIO_dom"/>
</dbReference>
<reference evidence="2" key="1">
    <citation type="submission" date="2021-02" db="EMBL/GenBank/DDBJ databases">
        <authorList>
            <person name="Dougan E. K."/>
            <person name="Rhodes N."/>
            <person name="Thang M."/>
            <person name="Chan C."/>
        </authorList>
    </citation>
    <scope>NUCLEOTIDE SEQUENCE</scope>
</reference>
<dbReference type="AlphaFoldDB" id="A0A813DAY5"/>
<dbReference type="PANTHER" id="PTHR45824:SF29">
    <property type="entry name" value="GH16843P"/>
    <property type="match status" value="1"/>
</dbReference>
<proteinExistence type="predicted"/>